<dbReference type="GO" id="GO:0016491">
    <property type="term" value="F:oxidoreductase activity"/>
    <property type="evidence" value="ECO:0007669"/>
    <property type="project" value="UniProtKB-KW"/>
</dbReference>
<keyword evidence="3" id="KW-0560">Oxidoreductase</keyword>
<dbReference type="Proteomes" id="UP000811619">
    <property type="component" value="Unassembled WGS sequence"/>
</dbReference>
<gene>
    <name evidence="4" type="ORF">E4U42_007581</name>
</gene>
<keyword evidence="2" id="KW-0274">FAD</keyword>
<evidence type="ECO:0000313" key="4">
    <source>
        <dbReference type="EMBL" id="KAG5928949.1"/>
    </source>
</evidence>
<comment type="caution">
    <text evidence="4">The sequence shown here is derived from an EMBL/GenBank/DDBJ whole genome shotgun (WGS) entry which is preliminary data.</text>
</comment>
<evidence type="ECO:0000256" key="3">
    <source>
        <dbReference type="ARBA" id="ARBA00023002"/>
    </source>
</evidence>
<dbReference type="OrthoDB" id="2915840at2759"/>
<reference evidence="4" key="1">
    <citation type="journal article" date="2020" name="bioRxiv">
        <title>Whole genome comparisons of ergot fungi reveals the divergence and evolution of species within the genus Claviceps are the result of varying mechanisms driving genome evolution and host range expansion.</title>
        <authorList>
            <person name="Wyka S.A."/>
            <person name="Mondo S.J."/>
            <person name="Liu M."/>
            <person name="Dettman J."/>
            <person name="Nalam V."/>
            <person name="Broders K.D."/>
        </authorList>
    </citation>
    <scope>NUCLEOTIDE SEQUENCE</scope>
    <source>
        <strain evidence="4">CCC 489</strain>
    </source>
</reference>
<organism evidence="4 5">
    <name type="scientific">Claviceps africana</name>
    <dbReference type="NCBI Taxonomy" id="83212"/>
    <lineage>
        <taxon>Eukaryota</taxon>
        <taxon>Fungi</taxon>
        <taxon>Dikarya</taxon>
        <taxon>Ascomycota</taxon>
        <taxon>Pezizomycotina</taxon>
        <taxon>Sordariomycetes</taxon>
        <taxon>Hypocreomycetidae</taxon>
        <taxon>Hypocreales</taxon>
        <taxon>Clavicipitaceae</taxon>
        <taxon>Claviceps</taxon>
    </lineage>
</organism>
<dbReference type="InterPro" id="IPR050346">
    <property type="entry name" value="FMO-like"/>
</dbReference>
<dbReference type="SUPFAM" id="SSF51905">
    <property type="entry name" value="FAD/NAD(P)-binding domain"/>
    <property type="match status" value="1"/>
</dbReference>
<dbReference type="Gene3D" id="3.50.50.60">
    <property type="entry name" value="FAD/NAD(P)-binding domain"/>
    <property type="match status" value="1"/>
</dbReference>
<evidence type="ECO:0000256" key="2">
    <source>
        <dbReference type="ARBA" id="ARBA00022827"/>
    </source>
</evidence>
<sequence>MAFPTTLPCEEQDLIVVGAGWFGLAAAKTYLQLHPRQSVLVLDEDASCGGTWSRGRVYPGLRSNNLVGSYEYPDFPMSEAVYGVRDGEHIPGEVVHRYLTDFAAAHGVLERTRFGVRVEAVEAVGEDGWRVHVEPAGTARGGTEEETKEETKEGTWPGRCGAVLRTRRLIMATGLTSQPNMPRFAGQETFTAPVFHAKDLGRQGET</sequence>
<evidence type="ECO:0000256" key="1">
    <source>
        <dbReference type="ARBA" id="ARBA00022630"/>
    </source>
</evidence>
<dbReference type="EMBL" id="SRPY01000088">
    <property type="protein sequence ID" value="KAG5928949.1"/>
    <property type="molecule type" value="Genomic_DNA"/>
</dbReference>
<keyword evidence="1" id="KW-0285">Flavoprotein</keyword>
<dbReference type="AlphaFoldDB" id="A0A8K0NIP9"/>
<keyword evidence="5" id="KW-1185">Reference proteome</keyword>
<dbReference type="Pfam" id="PF13450">
    <property type="entry name" value="NAD_binding_8"/>
    <property type="match status" value="1"/>
</dbReference>
<accession>A0A8K0NIP9</accession>
<feature type="non-terminal residue" evidence="4">
    <location>
        <position position="1"/>
    </location>
</feature>
<dbReference type="PANTHER" id="PTHR23023">
    <property type="entry name" value="DIMETHYLANILINE MONOOXYGENASE"/>
    <property type="match status" value="1"/>
</dbReference>
<dbReference type="InterPro" id="IPR036188">
    <property type="entry name" value="FAD/NAD-bd_sf"/>
</dbReference>
<name>A0A8K0NIP9_9HYPO</name>
<proteinExistence type="predicted"/>
<protein>
    <submittedName>
        <fullName evidence="4">Uncharacterized protein</fullName>
    </submittedName>
</protein>
<evidence type="ECO:0000313" key="5">
    <source>
        <dbReference type="Proteomes" id="UP000811619"/>
    </source>
</evidence>